<dbReference type="InterPro" id="IPR001638">
    <property type="entry name" value="Solute-binding_3/MltF_N"/>
</dbReference>
<keyword evidence="3" id="KW-1185">Reference proteome</keyword>
<dbReference type="AlphaFoldDB" id="A0A2N8ZLA0"/>
<reference evidence="2 3" key="1">
    <citation type="submission" date="2017-10" db="EMBL/GenBank/DDBJ databases">
        <authorList>
            <person name="Banno H."/>
            <person name="Chua N.-H."/>
        </authorList>
    </citation>
    <scope>NUCLEOTIDE SEQUENCE [LARGE SCALE GENOMIC DNA]</scope>
    <source>
        <strain evidence="2">Vibrio tapetis CECT4600</strain>
    </source>
</reference>
<proteinExistence type="predicted"/>
<dbReference type="Proteomes" id="UP000235828">
    <property type="component" value="Chromosome B"/>
</dbReference>
<evidence type="ECO:0000313" key="2">
    <source>
        <dbReference type="EMBL" id="SON52656.1"/>
    </source>
</evidence>
<dbReference type="SUPFAM" id="SSF53850">
    <property type="entry name" value="Periplasmic binding protein-like II"/>
    <property type="match status" value="1"/>
</dbReference>
<name>A0A2N8ZLA0_9VIBR</name>
<evidence type="ECO:0000259" key="1">
    <source>
        <dbReference type="Pfam" id="PF00497"/>
    </source>
</evidence>
<dbReference type="Gene3D" id="3.40.190.10">
    <property type="entry name" value="Periplasmic binding protein-like II"/>
    <property type="match status" value="2"/>
</dbReference>
<feature type="domain" description="Solute-binding protein family 3/N-terminal" evidence="1">
    <location>
        <begin position="33"/>
        <end position="237"/>
    </location>
</feature>
<gene>
    <name evidence="2" type="ORF">VTAP4600_B1045</name>
</gene>
<organism evidence="2 3">
    <name type="scientific">Vibrio tapetis subsp. tapetis</name>
    <dbReference type="NCBI Taxonomy" id="1671868"/>
    <lineage>
        <taxon>Bacteria</taxon>
        <taxon>Pseudomonadati</taxon>
        <taxon>Pseudomonadota</taxon>
        <taxon>Gammaproteobacteria</taxon>
        <taxon>Vibrionales</taxon>
        <taxon>Vibrionaceae</taxon>
        <taxon>Vibrio</taxon>
    </lineage>
</organism>
<sequence length="260" mass="29644">MRSCFKWVRDGLLGTAVLISFSVLSFNDLTIYTEEFPPYNFTENGELRGITVDLLLEATKRVGKPIEADDIKVHPWARSYRRVQVEPNTMLFSMAHIPSREKLFKWVGPIGQTRVVLLAKKNRGINISEPSQLLNYKIGTIRDDVAQKLVEQSGVDAETIEHTSTTTSLAKMLDLGRIDLWAYEENAALWVMEQSGLDSRDFEPVYVLMELDMYFALNRGTEQSTVDELQKAIEDVMRIKVDTGRSDFQDIFAHYLPEGS</sequence>
<accession>A0A2N8ZLA0</accession>
<dbReference type="RefSeq" id="WP_172443205.1">
    <property type="nucleotide sequence ID" value="NZ_LT960612.1"/>
</dbReference>
<dbReference type="PANTHER" id="PTHR38834">
    <property type="entry name" value="PERIPLASMIC SUBSTRATE BINDING PROTEIN FAMILY 3"/>
    <property type="match status" value="1"/>
</dbReference>
<evidence type="ECO:0000313" key="3">
    <source>
        <dbReference type="Proteomes" id="UP000235828"/>
    </source>
</evidence>
<protein>
    <submittedName>
        <fullName evidence="2">ABC-type amino acid transport, signal transduction system, periplasmic component/domain protein</fullName>
    </submittedName>
</protein>
<dbReference type="EMBL" id="LT960612">
    <property type="protein sequence ID" value="SON52656.1"/>
    <property type="molecule type" value="Genomic_DNA"/>
</dbReference>
<dbReference type="Pfam" id="PF00497">
    <property type="entry name" value="SBP_bac_3"/>
    <property type="match status" value="1"/>
</dbReference>
<dbReference type="PANTHER" id="PTHR38834:SF3">
    <property type="entry name" value="SOLUTE-BINDING PROTEIN FAMILY 3_N-TERMINAL DOMAIN-CONTAINING PROTEIN"/>
    <property type="match status" value="1"/>
</dbReference>
<dbReference type="KEGG" id="vta:B1045"/>